<dbReference type="EMBL" id="MCHX01000015">
    <property type="protein sequence ID" value="OFJ54218.1"/>
    <property type="molecule type" value="Genomic_DNA"/>
</dbReference>
<evidence type="ECO:0000313" key="1">
    <source>
        <dbReference type="EMBL" id="OFJ54218.1"/>
    </source>
</evidence>
<keyword evidence="2" id="KW-1185">Reference proteome</keyword>
<reference evidence="1 2" key="1">
    <citation type="submission" date="2016-09" db="EMBL/GenBank/DDBJ databases">
        <title>genome sequence of Mycobacterium sp. 739 SCH.</title>
        <authorList>
            <person name="Greninger A.L."/>
            <person name="Qin X."/>
            <person name="Jerome K."/>
            <person name="Vora S."/>
            <person name="Quinn K."/>
        </authorList>
    </citation>
    <scope>NUCLEOTIDE SEQUENCE [LARGE SCALE GENOMIC DNA]</scope>
    <source>
        <strain evidence="1 2">SCH</strain>
    </source>
</reference>
<dbReference type="Proteomes" id="UP000178953">
    <property type="component" value="Unassembled WGS sequence"/>
</dbReference>
<gene>
    <name evidence="1" type="ORF">BEL07_08290</name>
</gene>
<organism evidence="1 2">
    <name type="scientific">Mycolicibacterium grossiae</name>
    <dbReference type="NCBI Taxonomy" id="1552759"/>
    <lineage>
        <taxon>Bacteria</taxon>
        <taxon>Bacillati</taxon>
        <taxon>Actinomycetota</taxon>
        <taxon>Actinomycetes</taxon>
        <taxon>Mycobacteriales</taxon>
        <taxon>Mycobacteriaceae</taxon>
        <taxon>Mycolicibacterium</taxon>
    </lineage>
</organism>
<dbReference type="AlphaFoldDB" id="A0A1E8Q6N1"/>
<proteinExistence type="predicted"/>
<sequence>MTAATIERVSQPVVDQDGEIDWRALLEQAMTMPGSLGNTYCRFHQYSLANQLLLWSQGVTEPCAPFKVWKALGRIPVKGGARFVRHPRPFYEKDAATGERVVKFVRFVLRRSTFPYSNTVGPDIEWPVLPEWDAERALAALDIRQVPYAMIDGNTQGYSRGRTIAVSPVSVFPAKTRFHEIGHVMLGHTTDCAEGESPCSRGVEEFQAEAVAYLLAHELELDAWAPEESRAYIQHWLGDEQVTDTHIRAVFTAVDKILKAGRTAAAEDEDQDVESSAA</sequence>
<name>A0A1E8Q6N1_9MYCO</name>
<comment type="caution">
    <text evidence="1">The sequence shown here is derived from an EMBL/GenBank/DDBJ whole genome shotgun (WGS) entry which is preliminary data.</text>
</comment>
<protein>
    <recommendedName>
        <fullName evidence="3">DUF1738 domain-containing protein</fullName>
    </recommendedName>
</protein>
<dbReference type="RefSeq" id="WP_070352613.1">
    <property type="nucleotide sequence ID" value="NZ_MCHX01000015.1"/>
</dbReference>
<evidence type="ECO:0008006" key="3">
    <source>
        <dbReference type="Google" id="ProtNLM"/>
    </source>
</evidence>
<evidence type="ECO:0000313" key="2">
    <source>
        <dbReference type="Proteomes" id="UP000178953"/>
    </source>
</evidence>
<accession>A0A1E8Q6N1</accession>